<gene>
    <name evidence="1" type="ordered locus">CHU_3082</name>
</gene>
<dbReference type="RefSeq" id="WP_011586431.1">
    <property type="nucleotide sequence ID" value="NC_008255.1"/>
</dbReference>
<dbReference type="PANTHER" id="PTHR38471:SF2">
    <property type="entry name" value="FOUR HELIX BUNDLE PROTEIN"/>
    <property type="match status" value="1"/>
</dbReference>
<dbReference type="SUPFAM" id="SSF158446">
    <property type="entry name" value="IVS-encoded protein-like"/>
    <property type="match status" value="1"/>
</dbReference>
<reference evidence="1 2" key="1">
    <citation type="journal article" date="2007" name="Appl. Environ. Microbiol.">
        <title>Genome sequence of the cellulolytic gliding bacterium Cytophaga hutchinsonii.</title>
        <authorList>
            <person name="Xie G."/>
            <person name="Bruce D.C."/>
            <person name="Challacombe J.F."/>
            <person name="Chertkov O."/>
            <person name="Detter J.C."/>
            <person name="Gilna P."/>
            <person name="Han C.S."/>
            <person name="Lucas S."/>
            <person name="Misra M."/>
            <person name="Myers G.L."/>
            <person name="Richardson P."/>
            <person name="Tapia R."/>
            <person name="Thayer N."/>
            <person name="Thompson L.S."/>
            <person name="Brettin T.S."/>
            <person name="Henrissat B."/>
            <person name="Wilson D.B."/>
            <person name="McBride M.J."/>
        </authorList>
    </citation>
    <scope>NUCLEOTIDE SEQUENCE [LARGE SCALE GENOMIC DNA]</scope>
    <source>
        <strain evidence="2">ATCC 33406 / DSM 1761 / CIP 103989 / NBRC 15051 / NCIMB 9469 / D465</strain>
    </source>
</reference>
<accession>A0A6N4SV02</accession>
<sequence>MKNYKNLTVWQDSHELVPLVYKETKAFPREEVYGITSQLRRAAASIPANIAEGCAKNSDREFNRFLQIAMGSLNESEYFLFLSKELNYLAEANYIKMSGQLDIIKAKLINLQKKVMQNA</sequence>
<dbReference type="Pfam" id="PF05635">
    <property type="entry name" value="23S_rRNA_IVP"/>
    <property type="match status" value="1"/>
</dbReference>
<name>A0A6N4SV02_CYTH3</name>
<dbReference type="Gene3D" id="1.20.1440.60">
    <property type="entry name" value="23S rRNA-intervening sequence"/>
    <property type="match status" value="1"/>
</dbReference>
<dbReference type="CDD" id="cd16377">
    <property type="entry name" value="23S_rRNA_IVP_like"/>
    <property type="match status" value="1"/>
</dbReference>
<organism evidence="1 2">
    <name type="scientific">Cytophaga hutchinsonii (strain ATCC 33406 / DSM 1761 / CIP 103989 / NBRC 15051 / NCIMB 9469 / D465)</name>
    <dbReference type="NCBI Taxonomy" id="269798"/>
    <lineage>
        <taxon>Bacteria</taxon>
        <taxon>Pseudomonadati</taxon>
        <taxon>Bacteroidota</taxon>
        <taxon>Cytophagia</taxon>
        <taxon>Cytophagales</taxon>
        <taxon>Cytophagaceae</taxon>
        <taxon>Cytophaga</taxon>
    </lineage>
</organism>
<proteinExistence type="predicted"/>
<dbReference type="PANTHER" id="PTHR38471">
    <property type="entry name" value="FOUR HELIX BUNDLE PROTEIN"/>
    <property type="match status" value="1"/>
</dbReference>
<evidence type="ECO:0000313" key="1">
    <source>
        <dbReference type="EMBL" id="ABG60322.1"/>
    </source>
</evidence>
<protein>
    <recommendedName>
        <fullName evidence="3">Four helix bundle protein</fullName>
    </recommendedName>
</protein>
<dbReference type="InterPro" id="IPR036583">
    <property type="entry name" value="23S_rRNA_IVS_sf"/>
</dbReference>
<dbReference type="KEGG" id="chu:CHU_3082"/>
<dbReference type="NCBIfam" id="TIGR02436">
    <property type="entry name" value="four helix bundle protein"/>
    <property type="match status" value="1"/>
</dbReference>
<dbReference type="AlphaFoldDB" id="A0A6N4SV02"/>
<dbReference type="OrthoDB" id="9811959at2"/>
<dbReference type="EMBL" id="CP000383">
    <property type="protein sequence ID" value="ABG60322.1"/>
    <property type="molecule type" value="Genomic_DNA"/>
</dbReference>
<evidence type="ECO:0008006" key="3">
    <source>
        <dbReference type="Google" id="ProtNLM"/>
    </source>
</evidence>
<dbReference type="InterPro" id="IPR012657">
    <property type="entry name" value="23S_rRNA-intervening_sequence"/>
</dbReference>
<evidence type="ECO:0000313" key="2">
    <source>
        <dbReference type="Proteomes" id="UP000001822"/>
    </source>
</evidence>
<keyword evidence="2" id="KW-1185">Reference proteome</keyword>
<dbReference type="Proteomes" id="UP000001822">
    <property type="component" value="Chromosome"/>
</dbReference>